<gene>
    <name evidence="1" type="ORF">BN1095_3210001</name>
</gene>
<accession>A0A069ATF9</accession>
<organism evidence="1">
    <name type="scientific">Clostridioides difficile</name>
    <name type="common">Peptoclostridium difficile</name>
    <dbReference type="NCBI Taxonomy" id="1496"/>
    <lineage>
        <taxon>Bacteria</taxon>
        <taxon>Bacillati</taxon>
        <taxon>Bacillota</taxon>
        <taxon>Clostridia</taxon>
        <taxon>Peptostreptococcales</taxon>
        <taxon>Peptostreptococcaceae</taxon>
        <taxon>Clostridioides</taxon>
    </lineage>
</organism>
<dbReference type="EMBL" id="LK932985">
    <property type="protein sequence ID" value="CDT12125.1"/>
    <property type="molecule type" value="Genomic_DNA"/>
</dbReference>
<dbReference type="AlphaFoldDB" id="A0A069ATF9"/>
<evidence type="ECO:0000313" key="1">
    <source>
        <dbReference type="EMBL" id="CDT12125.1"/>
    </source>
</evidence>
<sequence length="54" mass="6169">MGQVAFYEKMIGLWSAKSREASEQADLAAFEFAEGELANYQEMLKRHLQTKSVE</sequence>
<name>A0A069ATF9_CLODI</name>
<proteinExistence type="predicted"/>
<protein>
    <submittedName>
        <fullName evidence="1">Uncharacterized protein</fullName>
    </submittedName>
</protein>
<reference evidence="1" key="1">
    <citation type="submission" date="2014-07" db="EMBL/GenBank/DDBJ databases">
        <authorList>
            <person name="Monot Marc"/>
        </authorList>
    </citation>
    <scope>NUCLEOTIDE SEQUENCE</scope>
    <source>
        <strain evidence="1">7032989</strain>
    </source>
</reference>